<dbReference type="PANTHER" id="PTHR46030:SF1">
    <property type="entry name" value="ALPHA-KETOGLUTARATE-DEPENDENT DIOXYGENASE ALKB HOMOLOG 6"/>
    <property type="match status" value="1"/>
</dbReference>
<evidence type="ECO:0000256" key="5">
    <source>
        <dbReference type="ARBA" id="ARBA00023004"/>
    </source>
</evidence>
<gene>
    <name evidence="7" type="ORF">MSP1401_LOCUS11945</name>
</gene>
<proteinExistence type="inferred from homology"/>
<evidence type="ECO:0000313" key="7">
    <source>
        <dbReference type="EMBL" id="CAD8450970.1"/>
    </source>
</evidence>
<dbReference type="GO" id="GO:0051213">
    <property type="term" value="F:dioxygenase activity"/>
    <property type="evidence" value="ECO:0007669"/>
    <property type="project" value="UniProtKB-KW"/>
</dbReference>
<dbReference type="EMBL" id="HBEN01014324">
    <property type="protein sequence ID" value="CAD8450970.1"/>
    <property type="molecule type" value="Transcribed_RNA"/>
</dbReference>
<dbReference type="AlphaFoldDB" id="A0A7S0DDT4"/>
<evidence type="ECO:0000256" key="4">
    <source>
        <dbReference type="ARBA" id="ARBA00023002"/>
    </source>
</evidence>
<dbReference type="Gene3D" id="2.60.120.590">
    <property type="entry name" value="Alpha-ketoglutarate-dependent dioxygenase AlkB-like"/>
    <property type="match status" value="1"/>
</dbReference>
<name>A0A7S0DDT4_MICPS</name>
<evidence type="ECO:0008006" key="8">
    <source>
        <dbReference type="Google" id="ProtNLM"/>
    </source>
</evidence>
<dbReference type="GO" id="GO:0005634">
    <property type="term" value="C:nucleus"/>
    <property type="evidence" value="ECO:0007669"/>
    <property type="project" value="TreeGrafter"/>
</dbReference>
<reference evidence="7" key="1">
    <citation type="submission" date="2021-01" db="EMBL/GenBank/DDBJ databases">
        <authorList>
            <person name="Corre E."/>
            <person name="Pelletier E."/>
            <person name="Niang G."/>
            <person name="Scheremetjew M."/>
            <person name="Finn R."/>
            <person name="Kale V."/>
            <person name="Holt S."/>
            <person name="Cochrane G."/>
            <person name="Meng A."/>
            <person name="Brown T."/>
            <person name="Cohen L."/>
        </authorList>
    </citation>
    <scope>NUCLEOTIDE SEQUENCE</scope>
    <source>
        <strain evidence="7">CCAC1681</strain>
    </source>
</reference>
<keyword evidence="4" id="KW-0560">Oxidoreductase</keyword>
<dbReference type="InterPro" id="IPR032862">
    <property type="entry name" value="ALKBH6"/>
</dbReference>
<evidence type="ECO:0000256" key="1">
    <source>
        <dbReference type="ARBA" id="ARBA00007879"/>
    </source>
</evidence>
<dbReference type="GO" id="GO:0046872">
    <property type="term" value="F:metal ion binding"/>
    <property type="evidence" value="ECO:0007669"/>
    <property type="project" value="UniProtKB-KW"/>
</dbReference>
<comment type="similarity">
    <text evidence="1">Belongs to the alkB family.</text>
</comment>
<evidence type="ECO:0000256" key="2">
    <source>
        <dbReference type="ARBA" id="ARBA00022723"/>
    </source>
</evidence>
<dbReference type="SUPFAM" id="SSF51197">
    <property type="entry name" value="Clavaminate synthase-like"/>
    <property type="match status" value="1"/>
</dbReference>
<keyword evidence="2" id="KW-0479">Metal-binding</keyword>
<evidence type="ECO:0000256" key="6">
    <source>
        <dbReference type="SAM" id="MobiDB-lite"/>
    </source>
</evidence>
<feature type="compositionally biased region" description="Acidic residues" evidence="6">
    <location>
        <begin position="206"/>
        <end position="216"/>
    </location>
</feature>
<feature type="region of interest" description="Disordered" evidence="6">
    <location>
        <begin position="190"/>
        <end position="231"/>
    </location>
</feature>
<dbReference type="InterPro" id="IPR037151">
    <property type="entry name" value="AlkB-like_sf"/>
</dbReference>
<dbReference type="PANTHER" id="PTHR46030">
    <property type="entry name" value="ALPHA-KETOGLUTARATE-DEPENDENT DIOXYGENASE ALKB HOMOLOG 6"/>
    <property type="match status" value="1"/>
</dbReference>
<organism evidence="7">
    <name type="scientific">Micromonas pusilla</name>
    <name type="common">Picoplanktonic green alga</name>
    <name type="synonym">Chromulina pusilla</name>
    <dbReference type="NCBI Taxonomy" id="38833"/>
    <lineage>
        <taxon>Eukaryota</taxon>
        <taxon>Viridiplantae</taxon>
        <taxon>Chlorophyta</taxon>
        <taxon>Mamiellophyceae</taxon>
        <taxon>Mamiellales</taxon>
        <taxon>Mamiellaceae</taxon>
        <taxon>Micromonas</taxon>
    </lineage>
</organism>
<keyword evidence="3" id="KW-0223">Dioxygenase</keyword>
<sequence>MPPLDLKRLFDEERARRRAAAGASTSAESAPERLEALEARAAYSMTDHDVGRFAAEPVSGLFYVPEFVTEAEERALLRSIRAPENDRRWTRGDGGRRVGNWGGKPSDADVTEPLPVWARAVVDALFARRVFSETRDETNEKSNDAPPNHVLVNEYRAPAGIFPHNDGGVYAPKVAILTLEGDALIDFWENDGSDAASDSTVPPEDHDADEDKDEDELNKKRNPPPAPRAQAALRRRSLLVYEGEAYGLRHGIRKGFVDVVTSACVNAESASVSVGATVPRGETRVSIVFVRKRRQ</sequence>
<keyword evidence="5" id="KW-0408">Iron</keyword>
<accession>A0A7S0DDT4</accession>
<protein>
    <recommendedName>
        <fullName evidence="8">Fe2OG dioxygenase domain-containing protein</fullName>
    </recommendedName>
</protein>
<evidence type="ECO:0000256" key="3">
    <source>
        <dbReference type="ARBA" id="ARBA00022964"/>
    </source>
</evidence>